<dbReference type="RefSeq" id="XP_022288207.1">
    <property type="nucleotide sequence ID" value="XM_022432499.1"/>
</dbReference>
<accession>A0A8B8A9R7</accession>
<reference evidence="5" key="1">
    <citation type="submission" date="2025-08" db="UniProtKB">
        <authorList>
            <consortium name="RefSeq"/>
        </authorList>
    </citation>
    <scope>IDENTIFICATION</scope>
    <source>
        <tissue evidence="5">Whole sample</tissue>
    </source>
</reference>
<evidence type="ECO:0000313" key="4">
    <source>
        <dbReference type="Proteomes" id="UP000694844"/>
    </source>
</evidence>
<dbReference type="Gene3D" id="1.10.1410.40">
    <property type="match status" value="1"/>
</dbReference>
<dbReference type="InterPro" id="IPR046903">
    <property type="entry name" value="Mab-21-like_nuc_Trfase"/>
</dbReference>
<dbReference type="PANTHER" id="PTHR10656:SF69">
    <property type="entry name" value="MAB-21-LIKE HHH_H2TH-LIKE DOMAIN-CONTAINING PROTEIN"/>
    <property type="match status" value="1"/>
</dbReference>
<dbReference type="AlphaFoldDB" id="A0A8B8A9R7"/>
<evidence type="ECO:0000259" key="2">
    <source>
        <dbReference type="Pfam" id="PF03281"/>
    </source>
</evidence>
<keyword evidence="4" id="KW-1185">Reference proteome</keyword>
<dbReference type="Proteomes" id="UP000694844">
    <property type="component" value="Chromosome 6"/>
</dbReference>
<dbReference type="Pfam" id="PF03281">
    <property type="entry name" value="Mab-21"/>
    <property type="match status" value="1"/>
</dbReference>
<dbReference type="PANTHER" id="PTHR10656">
    <property type="entry name" value="CELL FATE DETERMINING PROTEIN MAB21-RELATED"/>
    <property type="match status" value="1"/>
</dbReference>
<dbReference type="Pfam" id="PF20266">
    <property type="entry name" value="Mab-21_C"/>
    <property type="match status" value="1"/>
</dbReference>
<feature type="domain" description="Mab-21-like nucleotidyltransferase" evidence="2">
    <location>
        <begin position="101"/>
        <end position="242"/>
    </location>
</feature>
<dbReference type="OrthoDB" id="6127746at2759"/>
<sequence>MHHIPRLSEVVYVGMCRYVGSPTEVRIRREVTDTQEVLMKPVYIIRGLDRMRCGSRREGFRLQTSDLDFMLWPPDHKVISDLSQISLYRIPQHTVILMECEDLPPGFVRLKMMTPSWDQNVNSSCVAIDGEIYISSLLFKARFLDVNRSSNATLRSSIQHGPCATSTIYEHLDVDFAYCFRSHHWPNVALPWIQRCQLKNWPPESILSGIFEDGCHIVPIGSLPERENEWRISFSGAEQKLVYSLNHSQFLCYGLLKVFLKEIIDVDPHSPSCLCSYFIKTILFWVIQCDRSLHWVPCNLLSCFWTCFKVLLSWVYKGECPNFFIPQNNMFRVKIVGQTQVSLFEELYALYNRGIPCLLISPTIGRILNMAILNGILSFRTDESSLISDVMLDVCLYEEIIILGYSCVKNSEEAVRSIIAFEQLQNSALTSFQTVTMQFFLSELLKNFSCLLSTQAITTNKKWKNSDKKSLNMIKLAVKIGCVSQTLYLAVHYYRNCQYEESLRCLLRAHDKMSKPYVIYGDSVNKEVYRLAMWGVSLSDRMGKCLIHDLKLYYEYVYIEELVPEQHANKTDGLGLLHISPLVMLHMLFVLNHHRLEDTVRSERSLQDLHTLLLDDDGTHVAERFGDISWQILGICQQTCGDYVGALNSFQYSLQQSPFNSIQKATMFRMQTINEHLFQV</sequence>
<proteinExistence type="inferred from homology"/>
<dbReference type="SMART" id="SM01265">
    <property type="entry name" value="Mab-21"/>
    <property type="match status" value="1"/>
</dbReference>
<evidence type="ECO:0000256" key="1">
    <source>
        <dbReference type="ARBA" id="ARBA00008307"/>
    </source>
</evidence>
<dbReference type="GeneID" id="111100527"/>
<dbReference type="InterPro" id="IPR046906">
    <property type="entry name" value="Mab-21_HhH/H2TH-like"/>
</dbReference>
<name>A0A8B8A9R7_CRAVI</name>
<organism evidence="4 5">
    <name type="scientific">Crassostrea virginica</name>
    <name type="common">Eastern oyster</name>
    <dbReference type="NCBI Taxonomy" id="6565"/>
    <lineage>
        <taxon>Eukaryota</taxon>
        <taxon>Metazoa</taxon>
        <taxon>Spiralia</taxon>
        <taxon>Lophotrochozoa</taxon>
        <taxon>Mollusca</taxon>
        <taxon>Bivalvia</taxon>
        <taxon>Autobranchia</taxon>
        <taxon>Pteriomorphia</taxon>
        <taxon>Ostreida</taxon>
        <taxon>Ostreoidea</taxon>
        <taxon>Ostreidae</taxon>
        <taxon>Crassostrea</taxon>
    </lineage>
</organism>
<dbReference type="KEGG" id="cvn:111100527"/>
<gene>
    <name evidence="5" type="primary">LOC111100527</name>
</gene>
<evidence type="ECO:0000313" key="5">
    <source>
        <dbReference type="RefSeq" id="XP_022288207.1"/>
    </source>
</evidence>
<dbReference type="InterPro" id="IPR024810">
    <property type="entry name" value="MAB21L/cGLR"/>
</dbReference>
<feature type="domain" description="Mab-21-like HhH/H2TH-like" evidence="3">
    <location>
        <begin position="253"/>
        <end position="333"/>
    </location>
</feature>
<comment type="similarity">
    <text evidence="1">Belongs to the mab-21 family.</text>
</comment>
<evidence type="ECO:0000259" key="3">
    <source>
        <dbReference type="Pfam" id="PF20266"/>
    </source>
</evidence>
<protein>
    <submittedName>
        <fullName evidence="5">Uncharacterized protein LOC111100527</fullName>
    </submittedName>
</protein>